<dbReference type="InterPro" id="IPR029488">
    <property type="entry name" value="Hmw/CFAP97"/>
</dbReference>
<dbReference type="PANTHER" id="PTHR23035:SF1">
    <property type="entry name" value="CILIA- AND FLAGELLA-ASSOCIATED PROTEIN 97"/>
    <property type="match status" value="1"/>
</dbReference>
<dbReference type="EMBL" id="CAXIEN010000295">
    <property type="protein sequence ID" value="CAL1291894.1"/>
    <property type="molecule type" value="Genomic_DNA"/>
</dbReference>
<comment type="caution">
    <text evidence="3">The sequence shown here is derived from an EMBL/GenBank/DDBJ whole genome shotgun (WGS) entry which is preliminary data.</text>
</comment>
<dbReference type="GO" id="GO:0007283">
    <property type="term" value="P:spermatogenesis"/>
    <property type="evidence" value="ECO:0007669"/>
    <property type="project" value="TreeGrafter"/>
</dbReference>
<feature type="region of interest" description="Disordered" evidence="2">
    <location>
        <begin position="352"/>
        <end position="426"/>
    </location>
</feature>
<evidence type="ECO:0000256" key="1">
    <source>
        <dbReference type="ARBA" id="ARBA00008315"/>
    </source>
</evidence>
<evidence type="ECO:0000313" key="3">
    <source>
        <dbReference type="EMBL" id="CAL1291894.1"/>
    </source>
</evidence>
<dbReference type="Pfam" id="PF13879">
    <property type="entry name" value="Hmw_CFAP97"/>
    <property type="match status" value="1"/>
</dbReference>
<accession>A0AAV2B7C7</accession>
<gene>
    <name evidence="3" type="ORF">LARSCL_LOCUS17342</name>
</gene>
<dbReference type="Proteomes" id="UP001497382">
    <property type="component" value="Unassembled WGS sequence"/>
</dbReference>
<proteinExistence type="inferred from homology"/>
<sequence length="426" mass="46825">MSLRVGLGASQADLDVQGEIDFDFFEANDSTNTLSKNASPEISKALKTEHSSTCIAPDHSENISSFEKGHAKSDLHSLNISESSTSYNYNKPLITVSCDNVTGAVQKTNIKAFIPTPFSYKDNKCGKVSPLDMKRIKKASSPYLKSKVFKDEIDVSDDSSISSMSSESVSSLSEDSFEFNESDSMTDVSSIASPYPCFSPTNSEQSSKQGNLSACGNGSNRVKKDGVKFLDDLEKQPCAKCNTIDFHELVNAMNRLQMKQNLNMCARSKSPIMTHNAKCRKNFSFSNEEVRKIDIDNQVLLKKIVAQQNRPKSNSLPASQIRSSSAVNRQRQQRQIELENLALLKRLESTKPSRNVSRSHLLRDYDRRSSGALSRASSRSSYPSSCQASLRHSSVSSGRSSSINIKSSHSPGSHSSLFRSHSATAN</sequence>
<organism evidence="3 4">
    <name type="scientific">Larinioides sclopetarius</name>
    <dbReference type="NCBI Taxonomy" id="280406"/>
    <lineage>
        <taxon>Eukaryota</taxon>
        <taxon>Metazoa</taxon>
        <taxon>Ecdysozoa</taxon>
        <taxon>Arthropoda</taxon>
        <taxon>Chelicerata</taxon>
        <taxon>Arachnida</taxon>
        <taxon>Araneae</taxon>
        <taxon>Araneomorphae</taxon>
        <taxon>Entelegynae</taxon>
        <taxon>Araneoidea</taxon>
        <taxon>Araneidae</taxon>
        <taxon>Larinioides</taxon>
    </lineage>
</organism>
<protein>
    <recommendedName>
        <fullName evidence="5">Cilia- and flagella-associated protein 97</fullName>
    </recommendedName>
</protein>
<dbReference type="InterPro" id="IPR038791">
    <property type="entry name" value="Cfap97/Hemingway"/>
</dbReference>
<evidence type="ECO:0000256" key="2">
    <source>
        <dbReference type="SAM" id="MobiDB-lite"/>
    </source>
</evidence>
<dbReference type="PANTHER" id="PTHR23035">
    <property type="entry name" value="CILIA- AND FLAGELLA-ASSOCIATED PROTEIN 97-RELATED"/>
    <property type="match status" value="1"/>
</dbReference>
<feature type="region of interest" description="Disordered" evidence="2">
    <location>
        <begin position="309"/>
        <end position="332"/>
    </location>
</feature>
<dbReference type="AlphaFoldDB" id="A0AAV2B7C7"/>
<reference evidence="3 4" key="1">
    <citation type="submission" date="2024-04" db="EMBL/GenBank/DDBJ databases">
        <authorList>
            <person name="Rising A."/>
            <person name="Reimegard J."/>
            <person name="Sonavane S."/>
            <person name="Akerstrom W."/>
            <person name="Nylinder S."/>
            <person name="Hedman E."/>
            <person name="Kallberg Y."/>
        </authorList>
    </citation>
    <scope>NUCLEOTIDE SEQUENCE [LARGE SCALE GENOMIC DNA]</scope>
</reference>
<comment type="similarity">
    <text evidence="1">Belongs to the CFAP97 family.</text>
</comment>
<evidence type="ECO:0000313" key="4">
    <source>
        <dbReference type="Proteomes" id="UP001497382"/>
    </source>
</evidence>
<evidence type="ECO:0008006" key="5">
    <source>
        <dbReference type="Google" id="ProtNLM"/>
    </source>
</evidence>
<keyword evidence="4" id="KW-1185">Reference proteome</keyword>
<name>A0AAV2B7C7_9ARAC</name>
<feature type="compositionally biased region" description="Low complexity" evidence="2">
    <location>
        <begin position="370"/>
        <end position="426"/>
    </location>
</feature>